<dbReference type="InterPro" id="IPR058353">
    <property type="entry name" value="DUF8040"/>
</dbReference>
<evidence type="ECO:0000313" key="4">
    <source>
        <dbReference type="Proteomes" id="UP000325081"/>
    </source>
</evidence>
<feature type="non-terminal residue" evidence="3">
    <location>
        <position position="264"/>
    </location>
</feature>
<feature type="transmembrane region" description="Helical" evidence="1">
    <location>
        <begin position="33"/>
        <end position="51"/>
    </location>
</feature>
<name>A0A5A7PIW9_STRAF</name>
<gene>
    <name evidence="3" type="ORF">STAS_08811</name>
</gene>
<accession>A0A5A7PIW9</accession>
<evidence type="ECO:0000313" key="3">
    <source>
        <dbReference type="EMBL" id="GER32720.1"/>
    </source>
</evidence>
<keyword evidence="1" id="KW-1133">Transmembrane helix</keyword>
<evidence type="ECO:0000256" key="1">
    <source>
        <dbReference type="SAM" id="Phobius"/>
    </source>
</evidence>
<protein>
    <submittedName>
        <fullName evidence="3">Alpha/beta-Hydrolases superfamily protein</fullName>
    </submittedName>
</protein>
<dbReference type="Pfam" id="PF26138">
    <property type="entry name" value="DUF8040"/>
    <property type="match status" value="1"/>
</dbReference>
<dbReference type="AlphaFoldDB" id="A0A5A7PIW9"/>
<organism evidence="3 4">
    <name type="scientific">Striga asiatica</name>
    <name type="common">Asiatic witchweed</name>
    <name type="synonym">Buchnera asiatica</name>
    <dbReference type="NCBI Taxonomy" id="4170"/>
    <lineage>
        <taxon>Eukaryota</taxon>
        <taxon>Viridiplantae</taxon>
        <taxon>Streptophyta</taxon>
        <taxon>Embryophyta</taxon>
        <taxon>Tracheophyta</taxon>
        <taxon>Spermatophyta</taxon>
        <taxon>Magnoliopsida</taxon>
        <taxon>eudicotyledons</taxon>
        <taxon>Gunneridae</taxon>
        <taxon>Pentapetalae</taxon>
        <taxon>asterids</taxon>
        <taxon>lamiids</taxon>
        <taxon>Lamiales</taxon>
        <taxon>Orobanchaceae</taxon>
        <taxon>Buchnereae</taxon>
        <taxon>Striga</taxon>
    </lineage>
</organism>
<reference evidence="4" key="1">
    <citation type="journal article" date="2019" name="Curr. Biol.">
        <title>Genome Sequence of Striga asiatica Provides Insight into the Evolution of Plant Parasitism.</title>
        <authorList>
            <person name="Yoshida S."/>
            <person name="Kim S."/>
            <person name="Wafula E.K."/>
            <person name="Tanskanen J."/>
            <person name="Kim Y.M."/>
            <person name="Honaas L."/>
            <person name="Yang Z."/>
            <person name="Spallek T."/>
            <person name="Conn C.E."/>
            <person name="Ichihashi Y."/>
            <person name="Cheong K."/>
            <person name="Cui S."/>
            <person name="Der J.P."/>
            <person name="Gundlach H."/>
            <person name="Jiao Y."/>
            <person name="Hori C."/>
            <person name="Ishida J.K."/>
            <person name="Kasahara H."/>
            <person name="Kiba T."/>
            <person name="Kim M.S."/>
            <person name="Koo N."/>
            <person name="Laohavisit A."/>
            <person name="Lee Y.H."/>
            <person name="Lumba S."/>
            <person name="McCourt P."/>
            <person name="Mortimer J.C."/>
            <person name="Mutuku J.M."/>
            <person name="Nomura T."/>
            <person name="Sasaki-Sekimoto Y."/>
            <person name="Seto Y."/>
            <person name="Wang Y."/>
            <person name="Wakatake T."/>
            <person name="Sakakibara H."/>
            <person name="Demura T."/>
            <person name="Yamaguchi S."/>
            <person name="Yoneyama K."/>
            <person name="Manabe R.I."/>
            <person name="Nelson D.C."/>
            <person name="Schulman A.H."/>
            <person name="Timko M.P."/>
            <person name="dePamphilis C.W."/>
            <person name="Choi D."/>
            <person name="Shirasu K."/>
        </authorList>
    </citation>
    <scope>NUCLEOTIDE SEQUENCE [LARGE SCALE GENOMIC DNA]</scope>
    <source>
        <strain evidence="4">cv. UVA1</strain>
    </source>
</reference>
<sequence>MTSKGGIDVGLMDNGSRKLRRVDVENDEEESDIIIVLLISLVAVLGAWYHNKYFIKEVPVKNDVRAERRELLMRSLCLNPTCFRQLRVNVHTFNKLCEVLHNEVFLHILAHDKKNSTTTSIFLRSGKTISRQFHTVLRAVLKIGKIYLKQQSDGLYNERDTRRWRWFPLSELLPSGLLFRIILPYKCLMSIKLDENNDKEIMNNKMKKGTKASMSINTKTSKRSFSAYDASTDHAAHAAVEVKHKQSYVSWNKDMDSNLAFILT</sequence>
<keyword evidence="1" id="KW-0812">Transmembrane</keyword>
<comment type="caution">
    <text evidence="3">The sequence shown here is derived from an EMBL/GenBank/DDBJ whole genome shotgun (WGS) entry which is preliminary data.</text>
</comment>
<keyword evidence="3" id="KW-0378">Hydrolase</keyword>
<proteinExistence type="predicted"/>
<dbReference type="OrthoDB" id="906424at2759"/>
<evidence type="ECO:0000259" key="2">
    <source>
        <dbReference type="Pfam" id="PF26138"/>
    </source>
</evidence>
<feature type="domain" description="DUF8040" evidence="2">
    <location>
        <begin position="104"/>
        <end position="142"/>
    </location>
</feature>
<dbReference type="GO" id="GO:0016787">
    <property type="term" value="F:hydrolase activity"/>
    <property type="evidence" value="ECO:0007669"/>
    <property type="project" value="UniProtKB-KW"/>
</dbReference>
<keyword evidence="4" id="KW-1185">Reference proteome</keyword>
<keyword evidence="1" id="KW-0472">Membrane</keyword>
<dbReference type="EMBL" id="BKCP01004627">
    <property type="protein sequence ID" value="GER32720.1"/>
    <property type="molecule type" value="Genomic_DNA"/>
</dbReference>
<dbReference type="Proteomes" id="UP000325081">
    <property type="component" value="Unassembled WGS sequence"/>
</dbReference>